<feature type="transmembrane region" description="Helical" evidence="1">
    <location>
        <begin position="64"/>
        <end position="82"/>
    </location>
</feature>
<sequence length="184" mass="20543">MRRRRRQQLRRLVAFISVSAIIVVVAINLLYQSHGWWSLIVITVIAYSWLTVSDTVLSLKSLMLRLGVQVYALVIAMVILDWRTGLHGWSVDYVIPAILFLSLVGALVGIGISRFYGWKTSEIFGFAVAVTVGALIMLGLSFSPLVKVAWPSQAVACVGVVLLAASAVFLRKEFSQHLREQWHF</sequence>
<dbReference type="AlphaFoldDB" id="A0A6N7VP96"/>
<feature type="transmembrane region" description="Helical" evidence="1">
    <location>
        <begin position="37"/>
        <end position="57"/>
    </location>
</feature>
<feature type="transmembrane region" description="Helical" evidence="1">
    <location>
        <begin position="94"/>
        <end position="116"/>
    </location>
</feature>
<reference evidence="2 3" key="1">
    <citation type="submission" date="2019-08" db="EMBL/GenBank/DDBJ databases">
        <title>In-depth cultivation of the pig gut microbiome towards novel bacterial diversity and tailored functional studies.</title>
        <authorList>
            <person name="Wylensek D."/>
            <person name="Hitch T.C.A."/>
            <person name="Clavel T."/>
        </authorList>
    </citation>
    <scope>NUCLEOTIDE SEQUENCE [LARGE SCALE GENOMIC DNA]</scope>
    <source>
        <strain evidence="2 3">WB03_NA08</strain>
    </source>
</reference>
<organism evidence="2 3">
    <name type="scientific">Scrofimicrobium canadense</name>
    <dbReference type="NCBI Taxonomy" id="2652290"/>
    <lineage>
        <taxon>Bacteria</taxon>
        <taxon>Bacillati</taxon>
        <taxon>Actinomycetota</taxon>
        <taxon>Actinomycetes</taxon>
        <taxon>Actinomycetales</taxon>
        <taxon>Actinomycetaceae</taxon>
        <taxon>Scrofimicrobium</taxon>
    </lineage>
</organism>
<evidence type="ECO:0000313" key="2">
    <source>
        <dbReference type="EMBL" id="MSS83527.1"/>
    </source>
</evidence>
<dbReference type="EMBL" id="VULO01000002">
    <property type="protein sequence ID" value="MSS83527.1"/>
    <property type="molecule type" value="Genomic_DNA"/>
</dbReference>
<evidence type="ECO:0000313" key="3">
    <source>
        <dbReference type="Proteomes" id="UP000470875"/>
    </source>
</evidence>
<keyword evidence="1" id="KW-0472">Membrane</keyword>
<dbReference type="Proteomes" id="UP000470875">
    <property type="component" value="Unassembled WGS sequence"/>
</dbReference>
<keyword evidence="1" id="KW-1133">Transmembrane helix</keyword>
<dbReference type="Pfam" id="PF19845">
    <property type="entry name" value="DUF6320"/>
    <property type="match status" value="1"/>
</dbReference>
<name>A0A6N7VP96_9ACTO</name>
<comment type="caution">
    <text evidence="2">The sequence shown here is derived from an EMBL/GenBank/DDBJ whole genome shotgun (WGS) entry which is preliminary data.</text>
</comment>
<accession>A0A6N7VP96</accession>
<evidence type="ECO:0000256" key="1">
    <source>
        <dbReference type="SAM" id="Phobius"/>
    </source>
</evidence>
<keyword evidence="3" id="KW-1185">Reference proteome</keyword>
<feature type="transmembrane region" description="Helical" evidence="1">
    <location>
        <begin position="148"/>
        <end position="170"/>
    </location>
</feature>
<protein>
    <submittedName>
        <fullName evidence="2">Uncharacterized protein</fullName>
    </submittedName>
</protein>
<proteinExistence type="predicted"/>
<keyword evidence="1" id="KW-0812">Transmembrane</keyword>
<feature type="transmembrane region" description="Helical" evidence="1">
    <location>
        <begin position="12"/>
        <end position="31"/>
    </location>
</feature>
<gene>
    <name evidence="2" type="ORF">FYJ24_01860</name>
</gene>
<feature type="transmembrane region" description="Helical" evidence="1">
    <location>
        <begin position="123"/>
        <end position="142"/>
    </location>
</feature>
<dbReference type="InterPro" id="IPR046283">
    <property type="entry name" value="DUF6320"/>
</dbReference>